<protein>
    <submittedName>
        <fullName evidence="1">Uncharacterized protein</fullName>
    </submittedName>
</protein>
<reference evidence="1" key="1">
    <citation type="submission" date="2020-11" db="EMBL/GenBank/DDBJ databases">
        <title>Adaptations for nitrogen fixation in a non-lichenized fungal sporocarp promotes dispersal by wood-feeding termites.</title>
        <authorList>
            <consortium name="DOE Joint Genome Institute"/>
            <person name="Koch R.A."/>
            <person name="Yoon G."/>
            <person name="Arayal U."/>
            <person name="Lail K."/>
            <person name="Amirebrahimi M."/>
            <person name="Labutti K."/>
            <person name="Lipzen A."/>
            <person name="Riley R."/>
            <person name="Barry K."/>
            <person name="Henrissat B."/>
            <person name="Grigoriev I.V."/>
            <person name="Herr J.R."/>
            <person name="Aime M.C."/>
        </authorList>
    </citation>
    <scope>NUCLEOTIDE SEQUENCE</scope>
    <source>
        <strain evidence="1">MCA 3950</strain>
    </source>
</reference>
<accession>A0A9P7W3R1</accession>
<dbReference type="GeneID" id="66107513"/>
<dbReference type="Proteomes" id="UP000812287">
    <property type="component" value="Unassembled WGS sequence"/>
</dbReference>
<evidence type="ECO:0000313" key="2">
    <source>
        <dbReference type="Proteomes" id="UP000812287"/>
    </source>
</evidence>
<evidence type="ECO:0000313" key="1">
    <source>
        <dbReference type="EMBL" id="KAG7451559.1"/>
    </source>
</evidence>
<organism evidence="1 2">
    <name type="scientific">Guyanagaster necrorhizus</name>
    <dbReference type="NCBI Taxonomy" id="856835"/>
    <lineage>
        <taxon>Eukaryota</taxon>
        <taxon>Fungi</taxon>
        <taxon>Dikarya</taxon>
        <taxon>Basidiomycota</taxon>
        <taxon>Agaricomycotina</taxon>
        <taxon>Agaricomycetes</taxon>
        <taxon>Agaricomycetidae</taxon>
        <taxon>Agaricales</taxon>
        <taxon>Marasmiineae</taxon>
        <taxon>Physalacriaceae</taxon>
        <taxon>Guyanagaster</taxon>
    </lineage>
</organism>
<proteinExistence type="predicted"/>
<dbReference type="RefSeq" id="XP_043045059.1">
    <property type="nucleotide sequence ID" value="XM_043185216.1"/>
</dbReference>
<dbReference type="EMBL" id="MU250525">
    <property type="protein sequence ID" value="KAG7451559.1"/>
    <property type="molecule type" value="Genomic_DNA"/>
</dbReference>
<gene>
    <name evidence="1" type="ORF">BT62DRAFT_927272</name>
</gene>
<comment type="caution">
    <text evidence="1">The sequence shown here is derived from an EMBL/GenBank/DDBJ whole genome shotgun (WGS) entry which is preliminary data.</text>
</comment>
<dbReference type="AlphaFoldDB" id="A0A9P7W3R1"/>
<sequence>MPITTHSPNWHLSNPPRCTYHPGHAMIPAPCPSASFDGGRMAVPLQNVAPSYFYF</sequence>
<keyword evidence="2" id="KW-1185">Reference proteome</keyword>
<name>A0A9P7W3R1_9AGAR</name>